<feature type="compositionally biased region" description="Low complexity" evidence="11">
    <location>
        <begin position="1065"/>
        <end position="1080"/>
    </location>
</feature>
<feature type="domain" description="Kinesin motor" evidence="12">
    <location>
        <begin position="14"/>
        <end position="360"/>
    </location>
</feature>
<dbReference type="RefSeq" id="XP_004342908.2">
    <property type="nucleotide sequence ID" value="XM_004342859.2"/>
</dbReference>
<sequence length="1713" mass="184491">MADDSGVTVAPSSTVKVAVRVRPFNQREIDKRCESVVTMEGNTTSLKYPMSTSDKARAGTSKTFSYDHCFWSTNSTDAHFATQTQVYKALGVDVLDNAFSGYNACIFAYGQTGSGKSYTMMGTAEDRGVIPRLCQELFERIRARTAKDANTSTKVEVSYLEIYNEQVRDLLNPSITKDKLRVREHPVLGPYVENLAQLPVSDFTGIERLMEEGNKSRAVASTNMNAESSRSHAVFTLLLTQTTFDDMTKLSTEKVSKISLVDLAGSERAGKTGGTGDRLKEAGNINKSLTTLGLVISGLADASSGKKSHVPYRDSVLTWLLKDNLGGNSKTVMIATVSPADDNHEESLSTLRYADRAKRIENHAVVNEDPNAKIIRELRAEVARLKAMIPDGAAGAGAAAGGASGAGAASNEELERLQSQLSESQALIQDLTRTWEEKLQMANSVHTKRHQALEEMGISVGAGGISVDHTLPYLVNLSEDSAVNEFLVYYLRRGETRVGRPAPTGEAGQAPVTPVTGHSDIQLSGPGVLQEHCIIHSGVAASESGASSDAVFLTPIAGASVKVNGRPCVDRIELRHGDRLLIGATHLFRFNCAKLVAKKNTTNDADASEPQFEPNPALPAASDVSKMDWAYAQKELALQEAGIMMESILRSALGDAEETAGGAATDAGATPETSATSIQGAIQTLKSKYSQEKESALAEQRLKYEEQLQLLMQQQLQLQQQQAETEASLRKQKEEAELEAKQALEDERRRLAEQQVALQAQLERAQKQQQEAEAVAVQEAAASSTLNLPQQSKPRSGTVRRNVELERIADQAVEATILVREANAMSSELGKDVNFSIKLQLARSSLSPTCITSSANGVSPDDQRRSEVVVRATLAGGRQHVLPLEAFRKRIELMRDVYQSARSTSDSNRASASSISIGSDSGAKADEGNDPFLEPPGYCLIGVASMQLACLAHTAAFEYDAPVIDQHGKIRGKLKLELERLPLLPAASPVSSDPSSPTSPMQQQRNKSKNRWSASFITRDSMQSDSLLYVHGSPSSSQLSSPRASTVLSEKDDGVFDLDAHAANPTPRQQQQQQPPTARQSARLSSTLPTSIATPPPAALPSNSSAALAPPVVEAPTASGSIPIRQRTPSGLPTDGGLVVGSTASIRIRVHSASGLPVDLCNHTYCRYDFLSTDVILPEMIPLDSSISLVQGSTVFDHENILSIPVTDNFVKQIETACLAVEIWGHHRAVASNAAPQISSELRSVEDSSPLGLKSFRRQSQAVQASKPSSVLGQRVAGWSDLVVELKLWVDLLELGSKGEWVSVESQDKVDVATGGIFQLKQGYARRIAVTVSHAPAPELAIESIVSLHLGALELRTKNDALVNTFDAQDAAAGLEKRTVVMEKRRVQLDEEIHKLLEKTDKTEQDKRTEAALINEWMALLKARDEVVTHSVEAGSRSDSPSLLDEKNLETVVPTIYFNMQPASAQSSNAAGASPAPAPALLPGLSAPVIGATLSDDAIQLQFIPSARSTAVVMAPNPHVPVSPSKTPTRPLTSTSSSSFHTAAELPHDASSVTASVSTESSSSASQANTYKSVASWDSSLHDSEVLNRVTEAGERVFATVFVGIKFVNFPQIVLLRKRICFKVYAKKAYGTMLRSLVSSPNKGKRAKENGCGILYHIIAQSPESASSPVSDSIDDGTLSQYRRELAAVDHILKLEKMRQELALQELLARMRL</sequence>
<evidence type="ECO:0000256" key="5">
    <source>
        <dbReference type="ARBA" id="ARBA00022840"/>
    </source>
</evidence>
<dbReference type="SUPFAM" id="SSF49879">
    <property type="entry name" value="SMAD/FHA domain"/>
    <property type="match status" value="1"/>
</dbReference>
<dbReference type="InterPro" id="IPR022140">
    <property type="entry name" value="Kinesin-like_KIF1-typ"/>
</dbReference>
<dbReference type="Pfam" id="PF00498">
    <property type="entry name" value="FHA"/>
    <property type="match status" value="1"/>
</dbReference>
<dbReference type="PRINTS" id="PR00380">
    <property type="entry name" value="KINESINHEAVY"/>
</dbReference>
<evidence type="ECO:0000256" key="2">
    <source>
        <dbReference type="ARBA" id="ARBA00022490"/>
    </source>
</evidence>
<keyword evidence="5 9" id="KW-0067">ATP-binding</keyword>
<keyword evidence="3" id="KW-0493">Microtubule</keyword>
<dbReference type="PROSITE" id="PS00411">
    <property type="entry name" value="KINESIN_MOTOR_1"/>
    <property type="match status" value="1"/>
</dbReference>
<feature type="region of interest" description="Disordered" evidence="11">
    <location>
        <begin position="985"/>
        <end position="1012"/>
    </location>
</feature>
<feature type="compositionally biased region" description="Low complexity" evidence="11">
    <location>
        <begin position="902"/>
        <end position="922"/>
    </location>
</feature>
<dbReference type="eggNOG" id="KOG0241">
    <property type="taxonomic scope" value="Eukaryota"/>
</dbReference>
<dbReference type="Gene3D" id="2.60.200.20">
    <property type="match status" value="1"/>
</dbReference>
<dbReference type="InterPro" id="IPR001752">
    <property type="entry name" value="Kinesin_motor_dom"/>
</dbReference>
<reference evidence="14" key="1">
    <citation type="submission" date="2011-02" db="EMBL/GenBank/DDBJ databases">
        <title>The Genome Sequence of Capsaspora owczarzaki ATCC 30864.</title>
        <authorList>
            <person name="Russ C."/>
            <person name="Cuomo C."/>
            <person name="Burger G."/>
            <person name="Gray M.W."/>
            <person name="Holland P.W.H."/>
            <person name="King N."/>
            <person name="Lang F.B.F."/>
            <person name="Roger A.J."/>
            <person name="Ruiz-Trillo I."/>
            <person name="Young S.K."/>
            <person name="Zeng Q."/>
            <person name="Gargeya S."/>
            <person name="Alvarado L."/>
            <person name="Berlin A."/>
            <person name="Chapman S.B."/>
            <person name="Chen Z."/>
            <person name="Freedman E."/>
            <person name="Gellesch M."/>
            <person name="Goldberg J."/>
            <person name="Griggs A."/>
            <person name="Gujja S."/>
            <person name="Heilman E."/>
            <person name="Heiman D."/>
            <person name="Howarth C."/>
            <person name="Mehta T."/>
            <person name="Neiman D."/>
            <person name="Pearson M."/>
            <person name="Roberts A."/>
            <person name="Saif S."/>
            <person name="Shea T."/>
            <person name="Shenoy N."/>
            <person name="Sisk P."/>
            <person name="Stolte C."/>
            <person name="Sykes S."/>
            <person name="White J."/>
            <person name="Yandava C."/>
            <person name="Haas B."/>
            <person name="Nusbaum C."/>
            <person name="Birren B."/>
        </authorList>
    </citation>
    <scope>NUCLEOTIDE SEQUENCE</scope>
    <source>
        <strain evidence="14">ATCC 30864</strain>
    </source>
</reference>
<evidence type="ECO:0000256" key="3">
    <source>
        <dbReference type="ARBA" id="ARBA00022701"/>
    </source>
</evidence>
<evidence type="ECO:0000313" key="14">
    <source>
        <dbReference type="Proteomes" id="UP000008743"/>
    </source>
</evidence>
<dbReference type="Gene3D" id="3.40.850.10">
    <property type="entry name" value="Kinesin motor domain"/>
    <property type="match status" value="1"/>
</dbReference>
<dbReference type="Pfam" id="PF16183">
    <property type="entry name" value="Kinesin_assoc"/>
    <property type="match status" value="1"/>
</dbReference>
<dbReference type="Pfam" id="PF00225">
    <property type="entry name" value="Kinesin"/>
    <property type="match status" value="1"/>
</dbReference>
<dbReference type="GO" id="GO:0008017">
    <property type="term" value="F:microtubule binding"/>
    <property type="evidence" value="ECO:0007669"/>
    <property type="project" value="InterPro"/>
</dbReference>
<feature type="compositionally biased region" description="Polar residues" evidence="11">
    <location>
        <begin position="1001"/>
        <end position="1012"/>
    </location>
</feature>
<evidence type="ECO:0000313" key="13">
    <source>
        <dbReference type="EMBL" id="KJE97731.1"/>
    </source>
</evidence>
<dbReference type="InterPro" id="IPR036961">
    <property type="entry name" value="Kinesin_motor_dom_sf"/>
</dbReference>
<dbReference type="SMART" id="SM00129">
    <property type="entry name" value="KISc"/>
    <property type="match status" value="1"/>
</dbReference>
<feature type="region of interest" description="Disordered" evidence="11">
    <location>
        <begin position="1518"/>
        <end position="1543"/>
    </location>
</feature>
<evidence type="ECO:0000256" key="8">
    <source>
        <dbReference type="ARBA" id="ARBA00023212"/>
    </source>
</evidence>
<protein>
    <submittedName>
        <fullName evidence="13">Kinesin family member 13B</fullName>
    </submittedName>
</protein>
<dbReference type="CDD" id="cd01365">
    <property type="entry name" value="KISc_KIF1A_KIF1B"/>
    <property type="match status" value="1"/>
</dbReference>
<dbReference type="PhylomeDB" id="A0A0D2URY6"/>
<dbReference type="EMBL" id="KE346375">
    <property type="protein sequence ID" value="KJE97731.1"/>
    <property type="molecule type" value="Genomic_DNA"/>
</dbReference>
<proteinExistence type="inferred from homology"/>
<dbReference type="GO" id="GO:0007018">
    <property type="term" value="P:microtubule-based movement"/>
    <property type="evidence" value="ECO:0007669"/>
    <property type="project" value="InterPro"/>
</dbReference>
<organism evidence="13 14">
    <name type="scientific">Capsaspora owczarzaki (strain ATCC 30864)</name>
    <dbReference type="NCBI Taxonomy" id="595528"/>
    <lineage>
        <taxon>Eukaryota</taxon>
        <taxon>Filasterea</taxon>
        <taxon>Capsaspora</taxon>
    </lineage>
</organism>
<evidence type="ECO:0000256" key="4">
    <source>
        <dbReference type="ARBA" id="ARBA00022741"/>
    </source>
</evidence>
<feature type="compositionally biased region" description="Low complexity" evidence="11">
    <location>
        <begin position="1033"/>
        <end position="1045"/>
    </location>
</feature>
<dbReference type="FunFam" id="3.40.850.10:FF:000021">
    <property type="entry name" value="kinesin-like protein KIF16B isoform X1"/>
    <property type="match status" value="1"/>
</dbReference>
<keyword evidence="8" id="KW-0206">Cytoskeleton</keyword>
<dbReference type="GO" id="GO:0005874">
    <property type="term" value="C:microtubule"/>
    <property type="evidence" value="ECO:0007669"/>
    <property type="project" value="UniProtKB-KW"/>
</dbReference>
<name>A0A0D2URY6_CAPO3</name>
<evidence type="ECO:0000256" key="6">
    <source>
        <dbReference type="ARBA" id="ARBA00023054"/>
    </source>
</evidence>
<dbReference type="InterPro" id="IPR000253">
    <property type="entry name" value="FHA_dom"/>
</dbReference>
<keyword evidence="14" id="KW-1185">Reference proteome</keyword>
<keyword evidence="7 9" id="KW-0505">Motor protein</keyword>
<dbReference type="STRING" id="595528.A0A0D2URY6"/>
<evidence type="ECO:0000256" key="7">
    <source>
        <dbReference type="ARBA" id="ARBA00023175"/>
    </source>
</evidence>
<feature type="region of interest" description="Disordered" evidence="11">
    <location>
        <begin position="1027"/>
        <end position="1136"/>
    </location>
</feature>
<dbReference type="InterPro" id="IPR019821">
    <property type="entry name" value="Kinesin_motor_CS"/>
</dbReference>
<keyword evidence="6 10" id="KW-0175">Coiled coil</keyword>
<dbReference type="InterPro" id="IPR008984">
    <property type="entry name" value="SMAD_FHA_dom_sf"/>
</dbReference>
<comment type="similarity">
    <text evidence="9">Belongs to the TRAFAC class myosin-kinesin ATPase superfamily. Kinesin family.</text>
</comment>
<dbReference type="InParanoid" id="A0A0D2URY6"/>
<evidence type="ECO:0000256" key="1">
    <source>
        <dbReference type="ARBA" id="ARBA00004245"/>
    </source>
</evidence>
<feature type="region of interest" description="Disordered" evidence="11">
    <location>
        <begin position="902"/>
        <end position="929"/>
    </location>
</feature>
<feature type="coiled-coil region" evidence="10">
    <location>
        <begin position="701"/>
        <end position="782"/>
    </location>
</feature>
<accession>A0A0D2URY6</accession>
<dbReference type="OrthoDB" id="3176171at2759"/>
<evidence type="ECO:0000256" key="10">
    <source>
        <dbReference type="SAM" id="Coils"/>
    </source>
</evidence>
<feature type="compositionally biased region" description="Basic and acidic residues" evidence="11">
    <location>
        <begin position="1049"/>
        <end position="1060"/>
    </location>
</feature>
<dbReference type="InterPro" id="IPR022164">
    <property type="entry name" value="Kinesin-like"/>
</dbReference>
<feature type="compositionally biased region" description="Low complexity" evidence="11">
    <location>
        <begin position="1523"/>
        <end position="1539"/>
    </location>
</feature>
<feature type="compositionally biased region" description="Low complexity" evidence="11">
    <location>
        <begin position="985"/>
        <end position="1000"/>
    </location>
</feature>
<keyword evidence="4 9" id="KW-0547">Nucleotide-binding</keyword>
<feature type="binding site" evidence="9">
    <location>
        <begin position="110"/>
        <end position="117"/>
    </location>
    <ligand>
        <name>ATP</name>
        <dbReference type="ChEBI" id="CHEBI:30616"/>
    </ligand>
</feature>
<evidence type="ECO:0000256" key="11">
    <source>
        <dbReference type="SAM" id="MobiDB-lite"/>
    </source>
</evidence>
<dbReference type="PROSITE" id="PS50067">
    <property type="entry name" value="KINESIN_MOTOR_2"/>
    <property type="match status" value="1"/>
</dbReference>
<dbReference type="Pfam" id="PF12473">
    <property type="entry name" value="DUF3694"/>
    <property type="match status" value="2"/>
</dbReference>
<gene>
    <name evidence="13" type="ORF">CAOG_007835</name>
</gene>
<dbReference type="Proteomes" id="UP000008743">
    <property type="component" value="Unassembled WGS sequence"/>
</dbReference>
<dbReference type="PANTHER" id="PTHR47117">
    <property type="entry name" value="STAR-RELATED LIPID TRANSFER PROTEIN 9"/>
    <property type="match status" value="1"/>
</dbReference>
<dbReference type="Pfam" id="PF12423">
    <property type="entry name" value="KIF1B"/>
    <property type="match status" value="1"/>
</dbReference>
<dbReference type="GO" id="GO:0005524">
    <property type="term" value="F:ATP binding"/>
    <property type="evidence" value="ECO:0007669"/>
    <property type="project" value="UniProtKB-UniRule"/>
</dbReference>
<evidence type="ECO:0000259" key="12">
    <source>
        <dbReference type="PROSITE" id="PS50067"/>
    </source>
</evidence>
<dbReference type="SUPFAM" id="SSF52540">
    <property type="entry name" value="P-loop containing nucleoside triphosphate hydrolases"/>
    <property type="match status" value="1"/>
</dbReference>
<dbReference type="GO" id="GO:0003777">
    <property type="term" value="F:microtubule motor activity"/>
    <property type="evidence" value="ECO:0007669"/>
    <property type="project" value="InterPro"/>
</dbReference>
<feature type="compositionally biased region" description="Polar residues" evidence="11">
    <location>
        <begin position="1082"/>
        <end position="1092"/>
    </location>
</feature>
<feature type="compositionally biased region" description="Low complexity" evidence="11">
    <location>
        <begin position="1100"/>
        <end position="1111"/>
    </location>
</feature>
<dbReference type="Gene3D" id="6.10.250.2520">
    <property type="match status" value="1"/>
</dbReference>
<keyword evidence="2" id="KW-0963">Cytoplasm</keyword>
<dbReference type="InterPro" id="IPR032405">
    <property type="entry name" value="Kinesin_assoc"/>
</dbReference>
<comment type="subcellular location">
    <subcellularLocation>
        <location evidence="1">Cytoplasm</location>
        <location evidence="1">Cytoskeleton</location>
    </subcellularLocation>
</comment>
<evidence type="ECO:0000256" key="9">
    <source>
        <dbReference type="PROSITE-ProRule" id="PRU00283"/>
    </source>
</evidence>
<dbReference type="InterPro" id="IPR027417">
    <property type="entry name" value="P-loop_NTPase"/>
</dbReference>